<dbReference type="GO" id="GO:0043709">
    <property type="term" value="P:cell adhesion involved in single-species biofilm formation"/>
    <property type="evidence" value="ECO:0007669"/>
    <property type="project" value="TreeGrafter"/>
</dbReference>
<sequence length="333" mass="35317">MKNKLIVSASSVFALFLWSNSSFAACKLKNNNFVAQNVVMDIGSVTISPDSLVGEILYTGSFTINERANVASCSNGGGSSIGKILIGSPVQTTLGNVYSTNITGIGVRLYRDSGEIQSYYPHEIKFDNTNEIRLVGGKFKVDIVKTAMTTGTGALSSGLYSTYYFNGDGQTKPVLTSTLNANGIVITNPTCVYRDGTDGQTVELDKVSAKELTGVGSVAKQKDFWIKLSCNGGNTKDQKLNLSFAYTADPSAGTNGVMKNTVGSGYATGVGIQILREDGATKVKNGDKINVSTVNKNTASNPELKLKAQYYQTAAQVNPGKVFTSATVTISYE</sequence>
<feature type="domain" description="Fimbrial-type adhesion" evidence="6">
    <location>
        <begin position="186"/>
        <end position="332"/>
    </location>
</feature>
<dbReference type="GO" id="GO:0009289">
    <property type="term" value="C:pilus"/>
    <property type="evidence" value="ECO:0007669"/>
    <property type="project" value="UniProtKB-SubCell"/>
</dbReference>
<dbReference type="Pfam" id="PF22003">
    <property type="entry name" value="MrkDrd"/>
    <property type="match status" value="1"/>
</dbReference>
<dbReference type="InterPro" id="IPR000259">
    <property type="entry name" value="Adhesion_dom_fimbrial"/>
</dbReference>
<feature type="chain" id="PRO_5004138019" evidence="5">
    <location>
        <begin position="25"/>
        <end position="333"/>
    </location>
</feature>
<comment type="subcellular location">
    <subcellularLocation>
        <location evidence="1">Fimbrium</location>
    </subcellularLocation>
</comment>
<evidence type="ECO:0000313" key="9">
    <source>
        <dbReference type="Proteomes" id="UP000013117"/>
    </source>
</evidence>
<dbReference type="PROSITE" id="PS51257">
    <property type="entry name" value="PROKAR_LIPOPROTEIN"/>
    <property type="match status" value="1"/>
</dbReference>
<evidence type="ECO:0000256" key="5">
    <source>
        <dbReference type="SAM" id="SignalP"/>
    </source>
</evidence>
<dbReference type="PATRIC" id="fig|1120926.3.peg.1019"/>
<dbReference type="InterPro" id="IPR050263">
    <property type="entry name" value="Bact_Fimbrial_Adh_Pro"/>
</dbReference>
<protein>
    <submittedName>
        <fullName evidence="8">Uncharacterized protein</fullName>
    </submittedName>
</protein>
<gene>
    <name evidence="8" type="ORF">F960_01062</name>
</gene>
<dbReference type="EMBL" id="APPN01000052">
    <property type="protein sequence ID" value="ENV34754.1"/>
    <property type="molecule type" value="Genomic_DNA"/>
</dbReference>
<accession>N8ZLY6</accession>
<comment type="similarity">
    <text evidence="2">Belongs to the fimbrial protein family.</text>
</comment>
<dbReference type="PANTHER" id="PTHR33420">
    <property type="entry name" value="FIMBRIAL SUBUNIT ELFA-RELATED"/>
    <property type="match status" value="1"/>
</dbReference>
<evidence type="ECO:0000256" key="4">
    <source>
        <dbReference type="ARBA" id="ARBA00023263"/>
    </source>
</evidence>
<dbReference type="GeneID" id="84208473"/>
<dbReference type="HOGENOM" id="CLU_058392_2_0_6"/>
<dbReference type="Gene3D" id="2.60.40.1090">
    <property type="entry name" value="Fimbrial-type adhesion domain"/>
    <property type="match status" value="1"/>
</dbReference>
<dbReference type="Gene3D" id="2.60.40.3310">
    <property type="match status" value="1"/>
</dbReference>
<dbReference type="STRING" id="202952.GCA_000747725_00759"/>
<dbReference type="SUPFAM" id="SSF49401">
    <property type="entry name" value="Bacterial adhesins"/>
    <property type="match status" value="1"/>
</dbReference>
<dbReference type="eggNOG" id="COG3539">
    <property type="taxonomic scope" value="Bacteria"/>
</dbReference>
<name>N8ZLY6_9GAMM</name>
<comment type="caution">
    <text evidence="8">The sequence shown here is derived from an EMBL/GenBank/DDBJ whole genome shotgun (WGS) entry which is preliminary data.</text>
</comment>
<dbReference type="InterPro" id="IPR054160">
    <property type="entry name" value="MrkD_recept-bd"/>
</dbReference>
<evidence type="ECO:0000259" key="6">
    <source>
        <dbReference type="Pfam" id="PF00419"/>
    </source>
</evidence>
<feature type="domain" description="MrkD-like receptor binding" evidence="7">
    <location>
        <begin position="39"/>
        <end position="182"/>
    </location>
</feature>
<dbReference type="InterPro" id="IPR036937">
    <property type="entry name" value="Adhesion_dom_fimbrial_sf"/>
</dbReference>
<feature type="signal peptide" evidence="5">
    <location>
        <begin position="1"/>
        <end position="24"/>
    </location>
</feature>
<proteinExistence type="inferred from homology"/>
<dbReference type="Proteomes" id="UP000013117">
    <property type="component" value="Unassembled WGS sequence"/>
</dbReference>
<evidence type="ECO:0000256" key="2">
    <source>
        <dbReference type="ARBA" id="ARBA00006671"/>
    </source>
</evidence>
<keyword evidence="9" id="KW-1185">Reference proteome</keyword>
<evidence type="ECO:0000256" key="3">
    <source>
        <dbReference type="ARBA" id="ARBA00022729"/>
    </source>
</evidence>
<reference evidence="8 9" key="1">
    <citation type="submission" date="2013-02" db="EMBL/GenBank/DDBJ databases">
        <title>The Genome Sequence of Acinetobacter gerneri CIP 107464.</title>
        <authorList>
            <consortium name="The Broad Institute Genome Sequencing Platform"/>
            <consortium name="The Broad Institute Genome Sequencing Center for Infectious Disease"/>
            <person name="Cerqueira G."/>
            <person name="Feldgarden M."/>
            <person name="Courvalin P."/>
            <person name="Perichon B."/>
            <person name="Grillot-Courvalin C."/>
            <person name="Clermont D."/>
            <person name="Rocha E."/>
            <person name="Yoon E.-J."/>
            <person name="Nemec A."/>
            <person name="Walker B."/>
            <person name="Young S.K."/>
            <person name="Zeng Q."/>
            <person name="Gargeya S."/>
            <person name="Fitzgerald M."/>
            <person name="Haas B."/>
            <person name="Abouelleil A."/>
            <person name="Alvarado L."/>
            <person name="Arachchi H.M."/>
            <person name="Berlin A.M."/>
            <person name="Chapman S.B."/>
            <person name="Dewar J."/>
            <person name="Goldberg J."/>
            <person name="Griggs A."/>
            <person name="Gujja S."/>
            <person name="Hansen M."/>
            <person name="Howarth C."/>
            <person name="Imamovic A."/>
            <person name="Larimer J."/>
            <person name="McCowan C."/>
            <person name="Murphy C."/>
            <person name="Neiman D."/>
            <person name="Pearson M."/>
            <person name="Priest M."/>
            <person name="Roberts A."/>
            <person name="Saif S."/>
            <person name="Shea T."/>
            <person name="Sisk P."/>
            <person name="Sykes S."/>
            <person name="Wortman J."/>
            <person name="Nusbaum C."/>
            <person name="Birren B."/>
        </authorList>
    </citation>
    <scope>NUCLEOTIDE SEQUENCE [LARGE SCALE GENOMIC DNA]</scope>
    <source>
        <strain evidence="8 9">CIP 107464</strain>
    </source>
</reference>
<dbReference type="PANTHER" id="PTHR33420:SF3">
    <property type="entry name" value="FIMBRIAL SUBUNIT ELFA"/>
    <property type="match status" value="1"/>
</dbReference>
<evidence type="ECO:0000313" key="8">
    <source>
        <dbReference type="EMBL" id="ENV34754.1"/>
    </source>
</evidence>
<evidence type="ECO:0000259" key="7">
    <source>
        <dbReference type="Pfam" id="PF22003"/>
    </source>
</evidence>
<dbReference type="AlphaFoldDB" id="N8ZLY6"/>
<keyword evidence="3 5" id="KW-0732">Signal</keyword>
<keyword evidence="4" id="KW-0281">Fimbrium</keyword>
<dbReference type="Pfam" id="PF00419">
    <property type="entry name" value="Fimbrial"/>
    <property type="match status" value="1"/>
</dbReference>
<organism evidence="8 9">
    <name type="scientific">Acinetobacter gerneri DSM 14967 = CIP 107464 = MTCC 9824</name>
    <dbReference type="NCBI Taxonomy" id="1120926"/>
    <lineage>
        <taxon>Bacteria</taxon>
        <taxon>Pseudomonadati</taxon>
        <taxon>Pseudomonadota</taxon>
        <taxon>Gammaproteobacteria</taxon>
        <taxon>Moraxellales</taxon>
        <taxon>Moraxellaceae</taxon>
        <taxon>Acinetobacter</taxon>
    </lineage>
</organism>
<evidence type="ECO:0000256" key="1">
    <source>
        <dbReference type="ARBA" id="ARBA00004561"/>
    </source>
</evidence>
<dbReference type="RefSeq" id="WP_004858466.1">
    <property type="nucleotide sequence ID" value="NZ_ASYY01000049.1"/>
</dbReference>
<dbReference type="InterPro" id="IPR008966">
    <property type="entry name" value="Adhesion_dom_sf"/>
</dbReference>